<gene>
    <name evidence="1" type="ORF">CORC01_03074</name>
</gene>
<proteinExistence type="predicted"/>
<comment type="caution">
    <text evidence="1">The sequence shown here is derived from an EMBL/GenBank/DDBJ whole genome shotgun (WGS) entry which is preliminary data.</text>
</comment>
<evidence type="ECO:0000313" key="2">
    <source>
        <dbReference type="Proteomes" id="UP000176998"/>
    </source>
</evidence>
<reference evidence="1 2" key="1">
    <citation type="submission" date="2016-09" db="EMBL/GenBank/DDBJ databases">
        <authorList>
            <person name="Capua I."/>
            <person name="De Benedictis P."/>
            <person name="Joannis T."/>
            <person name="Lombin L.H."/>
            <person name="Cattoli G."/>
        </authorList>
    </citation>
    <scope>NUCLEOTIDE SEQUENCE [LARGE SCALE GENOMIC DNA]</scope>
    <source>
        <strain evidence="1 2">IMI 309357</strain>
    </source>
</reference>
<name>A0A1G4BJI7_9PEZI</name>
<keyword evidence="2" id="KW-1185">Reference proteome</keyword>
<dbReference type="GeneID" id="34556234"/>
<dbReference type="Proteomes" id="UP000176998">
    <property type="component" value="Unassembled WGS sequence"/>
</dbReference>
<dbReference type="AlphaFoldDB" id="A0A1G4BJI7"/>
<evidence type="ECO:0000313" key="1">
    <source>
        <dbReference type="EMBL" id="OHF01584.1"/>
    </source>
</evidence>
<sequence>MYVSTRWRSPSTSAASSPLHAQIRCSLYSPKWMQTETDGGLVVASAIRSVWDKCNCRPGSWNFFPPMLIEGTLEKAFPSAFP</sequence>
<protein>
    <submittedName>
        <fullName evidence="1">Uncharacterized protein</fullName>
    </submittedName>
</protein>
<dbReference type="EMBL" id="MJBS01000018">
    <property type="protein sequence ID" value="OHF01584.1"/>
    <property type="molecule type" value="Genomic_DNA"/>
</dbReference>
<accession>A0A1G4BJI7</accession>
<dbReference type="RefSeq" id="XP_022478726.1">
    <property type="nucleotide sequence ID" value="XM_022614724.1"/>
</dbReference>
<organism evidence="1 2">
    <name type="scientific">Colletotrichum orchidophilum</name>
    <dbReference type="NCBI Taxonomy" id="1209926"/>
    <lineage>
        <taxon>Eukaryota</taxon>
        <taxon>Fungi</taxon>
        <taxon>Dikarya</taxon>
        <taxon>Ascomycota</taxon>
        <taxon>Pezizomycotina</taxon>
        <taxon>Sordariomycetes</taxon>
        <taxon>Hypocreomycetidae</taxon>
        <taxon>Glomerellales</taxon>
        <taxon>Glomerellaceae</taxon>
        <taxon>Colletotrichum</taxon>
    </lineage>
</organism>